<sequence length="116" mass="13228">MKTMLASLLVSDANVLMLDEPTNFLDLAAVEALEGLLKDYPGTVVFVSHDRRLIEEVATRIFHIHEERIEAFDGTYEAYKQKEEKPAVTTPVLLYRGLFMSFFFFNCSSSLTVTSW</sequence>
<protein>
    <recommendedName>
        <fullName evidence="3">ABC transporter domain-containing protein</fullName>
    </recommendedName>
</protein>
<dbReference type="PANTHER" id="PTHR42855">
    <property type="entry name" value="ABC TRANSPORTER ATP-BINDING SUBUNIT"/>
    <property type="match status" value="1"/>
</dbReference>
<dbReference type="EMBL" id="AP021906">
    <property type="protein sequence ID" value="BBP92437.1"/>
    <property type="molecule type" value="Genomic_DNA"/>
</dbReference>
<dbReference type="Proteomes" id="UP000464658">
    <property type="component" value="Chromosome"/>
</dbReference>
<proteinExistence type="predicted"/>
<dbReference type="Gene3D" id="3.40.50.300">
    <property type="entry name" value="P-loop containing nucleotide triphosphate hydrolases"/>
    <property type="match status" value="1"/>
</dbReference>
<dbReference type="SUPFAM" id="SSF52540">
    <property type="entry name" value="P-loop containing nucleoside triphosphate hydrolases"/>
    <property type="match status" value="1"/>
</dbReference>
<gene>
    <name evidence="1" type="ORF">BsIDN1_60550</name>
</gene>
<dbReference type="InterPro" id="IPR027417">
    <property type="entry name" value="P-loop_NTPase"/>
</dbReference>
<evidence type="ECO:0008006" key="3">
    <source>
        <dbReference type="Google" id="ProtNLM"/>
    </source>
</evidence>
<dbReference type="InterPro" id="IPR051309">
    <property type="entry name" value="ABCF_ATPase"/>
</dbReference>
<accession>A0A5S9MG27</accession>
<dbReference type="PANTHER" id="PTHR42855:SF2">
    <property type="entry name" value="DRUG RESISTANCE ABC TRANSPORTER,ATP-BINDING PROTEIN"/>
    <property type="match status" value="1"/>
</dbReference>
<dbReference type="AlphaFoldDB" id="A0A5S9MG27"/>
<evidence type="ECO:0000313" key="1">
    <source>
        <dbReference type="EMBL" id="BBP92437.1"/>
    </source>
</evidence>
<organism evidence="1 2">
    <name type="scientific">Bacillus safensis</name>
    <dbReference type="NCBI Taxonomy" id="561879"/>
    <lineage>
        <taxon>Bacteria</taxon>
        <taxon>Bacillati</taxon>
        <taxon>Bacillota</taxon>
        <taxon>Bacilli</taxon>
        <taxon>Bacillales</taxon>
        <taxon>Bacillaceae</taxon>
        <taxon>Bacillus</taxon>
    </lineage>
</organism>
<name>A0A5S9MG27_BACIA</name>
<evidence type="ECO:0000313" key="2">
    <source>
        <dbReference type="Proteomes" id="UP000464658"/>
    </source>
</evidence>
<reference evidence="1 2" key="1">
    <citation type="submission" date="2019-12" db="EMBL/GenBank/DDBJ databases">
        <title>Full genome sequence of a Bacillus safensis strain isolated from commercially available natto in Indonesia.</title>
        <authorList>
            <person name="Yoshida M."/>
            <person name="Uomi M."/>
            <person name="Waturangi D."/>
            <person name="Ekaputri J.J."/>
            <person name="Setiamarga D.H.E."/>
        </authorList>
    </citation>
    <scope>NUCLEOTIDE SEQUENCE [LARGE SCALE GENOMIC DNA]</scope>
    <source>
        <strain evidence="1 2">IDN1</strain>
    </source>
</reference>